<dbReference type="CDD" id="cd17557">
    <property type="entry name" value="REC_Rcp-like"/>
    <property type="match status" value="1"/>
</dbReference>
<dbReference type="SMART" id="SM00448">
    <property type="entry name" value="REC"/>
    <property type="match status" value="1"/>
</dbReference>
<proteinExistence type="predicted"/>
<dbReference type="InterPro" id="IPR001789">
    <property type="entry name" value="Sig_transdc_resp-reg_receiver"/>
</dbReference>
<protein>
    <recommendedName>
        <fullName evidence="2">Response regulatory domain-containing protein</fullName>
    </recommendedName>
</protein>
<sequence>MMSSSYILLADDNATDAELTIRALQIGQVAQPVVWVQDGEAALDYMFRNGAYAQRSPGNPCLMLLDLHMPKIDGLDVLAQIKADPKVRSTPIVIMSSSDQETDVLRSYELHANSYIVKPVDFRKFTEQVSKLGQYWTNVNRIGNG</sequence>
<dbReference type="InterPro" id="IPR052893">
    <property type="entry name" value="TCS_response_regulator"/>
</dbReference>
<dbReference type="OrthoDB" id="9793549at2"/>
<reference evidence="3 4" key="1">
    <citation type="submission" date="2015-06" db="EMBL/GenBank/DDBJ databases">
        <title>A Comprehensive Approach to Explore the Metabolic and Phylogenetic Diversity of Bacterial Steroid Degradation in the Environment: Testosterone as an Example.</title>
        <authorList>
            <person name="Yang F.-C."/>
            <person name="Chen Y.-L."/>
            <person name="Yu C.-P."/>
            <person name="Tang S.-L."/>
            <person name="Wang P.-H."/>
            <person name="Ismail W."/>
            <person name="Wang C.-H."/>
            <person name="Yang C.-Y."/>
            <person name="Chiang Y.-R."/>
        </authorList>
    </citation>
    <scope>NUCLEOTIDE SEQUENCE [LARGE SCALE GENOMIC DNA]</scope>
    <source>
        <strain evidence="3 4">DSM 18526</strain>
    </source>
</reference>
<evidence type="ECO:0000313" key="4">
    <source>
        <dbReference type="Proteomes" id="UP000070250"/>
    </source>
</evidence>
<evidence type="ECO:0000259" key="2">
    <source>
        <dbReference type="PROSITE" id="PS50110"/>
    </source>
</evidence>
<keyword evidence="4" id="KW-1185">Reference proteome</keyword>
<dbReference type="KEGG" id="sdf:ACG33_14260"/>
<dbReference type="PANTHER" id="PTHR44520">
    <property type="entry name" value="RESPONSE REGULATOR RCP1-RELATED"/>
    <property type="match status" value="1"/>
</dbReference>
<evidence type="ECO:0000256" key="1">
    <source>
        <dbReference type="PROSITE-ProRule" id="PRU00169"/>
    </source>
</evidence>
<dbReference type="InterPro" id="IPR011006">
    <property type="entry name" value="CheY-like_superfamily"/>
</dbReference>
<name>A0A127FEC8_STEDE</name>
<dbReference type="EMBL" id="CP011971">
    <property type="protein sequence ID" value="AMN48239.1"/>
    <property type="molecule type" value="Genomic_DNA"/>
</dbReference>
<dbReference type="SUPFAM" id="SSF52172">
    <property type="entry name" value="CheY-like"/>
    <property type="match status" value="1"/>
</dbReference>
<dbReference type="Gene3D" id="3.40.50.2300">
    <property type="match status" value="1"/>
</dbReference>
<organism evidence="3 4">
    <name type="scientific">Steroidobacter denitrificans</name>
    <dbReference type="NCBI Taxonomy" id="465721"/>
    <lineage>
        <taxon>Bacteria</taxon>
        <taxon>Pseudomonadati</taxon>
        <taxon>Pseudomonadota</taxon>
        <taxon>Gammaproteobacteria</taxon>
        <taxon>Steroidobacterales</taxon>
        <taxon>Steroidobacteraceae</taxon>
        <taxon>Steroidobacter</taxon>
    </lineage>
</organism>
<dbReference type="Pfam" id="PF00072">
    <property type="entry name" value="Response_reg"/>
    <property type="match status" value="1"/>
</dbReference>
<evidence type="ECO:0000313" key="3">
    <source>
        <dbReference type="EMBL" id="AMN48239.1"/>
    </source>
</evidence>
<keyword evidence="1" id="KW-0597">Phosphoprotein</keyword>
<dbReference type="RefSeq" id="WP_066922178.1">
    <property type="nucleotide sequence ID" value="NZ_CP011971.1"/>
</dbReference>
<gene>
    <name evidence="3" type="ORF">ACG33_14260</name>
</gene>
<feature type="domain" description="Response regulatory" evidence="2">
    <location>
        <begin position="6"/>
        <end position="133"/>
    </location>
</feature>
<dbReference type="Proteomes" id="UP000070250">
    <property type="component" value="Chromosome"/>
</dbReference>
<dbReference type="PANTHER" id="PTHR44520:SF1">
    <property type="entry name" value="TWO-COMPONENT SYSTEM REGULATORY PROTEIN"/>
    <property type="match status" value="1"/>
</dbReference>
<feature type="modified residue" description="4-aspartylphosphate" evidence="1">
    <location>
        <position position="66"/>
    </location>
</feature>
<dbReference type="PROSITE" id="PS50110">
    <property type="entry name" value="RESPONSE_REGULATORY"/>
    <property type="match status" value="1"/>
</dbReference>
<dbReference type="STRING" id="465721.ACG33_14260"/>
<dbReference type="GO" id="GO:0000160">
    <property type="term" value="P:phosphorelay signal transduction system"/>
    <property type="evidence" value="ECO:0007669"/>
    <property type="project" value="InterPro"/>
</dbReference>
<accession>A0A127FEC8</accession>
<dbReference type="AlphaFoldDB" id="A0A127FEC8"/>